<name>A0A1M4UHW1_9ACTN</name>
<evidence type="ECO:0000313" key="5">
    <source>
        <dbReference type="Proteomes" id="UP000184295"/>
    </source>
</evidence>
<keyword evidence="2" id="KW-0732">Signal</keyword>
<dbReference type="PROSITE" id="PS51257">
    <property type="entry name" value="PROKAR_LIPOPROTEIN"/>
    <property type="match status" value="1"/>
</dbReference>
<keyword evidence="5" id="KW-1185">Reference proteome</keyword>
<proteinExistence type="predicted"/>
<evidence type="ECO:0000256" key="2">
    <source>
        <dbReference type="SAM" id="SignalP"/>
    </source>
</evidence>
<dbReference type="InterPro" id="IPR025326">
    <property type="entry name" value="DUF4232"/>
</dbReference>
<organism evidence="4 5">
    <name type="scientific">Ferrithrix thermotolerans DSM 19514</name>
    <dbReference type="NCBI Taxonomy" id="1121881"/>
    <lineage>
        <taxon>Bacteria</taxon>
        <taxon>Bacillati</taxon>
        <taxon>Actinomycetota</taxon>
        <taxon>Acidimicrobiia</taxon>
        <taxon>Acidimicrobiales</taxon>
        <taxon>Acidimicrobiaceae</taxon>
        <taxon>Ferrithrix</taxon>
    </lineage>
</organism>
<dbReference type="Proteomes" id="UP000184295">
    <property type="component" value="Unassembled WGS sequence"/>
</dbReference>
<evidence type="ECO:0000313" key="4">
    <source>
        <dbReference type="EMBL" id="SHE56153.1"/>
    </source>
</evidence>
<protein>
    <recommendedName>
        <fullName evidence="3">DUF4232 domain-containing protein</fullName>
    </recommendedName>
</protein>
<dbReference type="EMBL" id="FQUL01000010">
    <property type="protein sequence ID" value="SHE56153.1"/>
    <property type="molecule type" value="Genomic_DNA"/>
</dbReference>
<feature type="chain" id="PRO_5038924093" description="DUF4232 domain-containing protein" evidence="2">
    <location>
        <begin position="21"/>
        <end position="228"/>
    </location>
</feature>
<dbReference type="OrthoDB" id="3268346at2"/>
<dbReference type="STRING" id="1121881.SAMN02745225_00979"/>
<feature type="region of interest" description="Disordered" evidence="1">
    <location>
        <begin position="28"/>
        <end position="67"/>
    </location>
</feature>
<evidence type="ECO:0000259" key="3">
    <source>
        <dbReference type="Pfam" id="PF14016"/>
    </source>
</evidence>
<sequence length="228" mass="22986">MTEIKGLKVLATLSLGIVMASCGSAKKATTTTTAQRSPSKSNSSATSSTTSTTATTDSSTTSTTTSSTTTTAITYKAGAACAPDQLAVSEGPGGVGLGSETLSFTFKNTSSVECYLEGYPGLQMLNAQGSTISTQVHWGSSVSVPPEPVTKVAVSPGGSAYFLIGFALGTGYGSEQCPTANFLDITPPNDQGYLKVPATITPFGGTVQNLQCGQITASPVLSSLPQGI</sequence>
<evidence type="ECO:0000256" key="1">
    <source>
        <dbReference type="SAM" id="MobiDB-lite"/>
    </source>
</evidence>
<feature type="signal peptide" evidence="2">
    <location>
        <begin position="1"/>
        <end position="20"/>
    </location>
</feature>
<dbReference type="RefSeq" id="WP_072789405.1">
    <property type="nucleotide sequence ID" value="NZ_FQUL01000010.1"/>
</dbReference>
<dbReference type="Pfam" id="PF14016">
    <property type="entry name" value="DUF4232"/>
    <property type="match status" value="1"/>
</dbReference>
<reference evidence="5" key="1">
    <citation type="submission" date="2016-11" db="EMBL/GenBank/DDBJ databases">
        <authorList>
            <person name="Varghese N."/>
            <person name="Submissions S."/>
        </authorList>
    </citation>
    <scope>NUCLEOTIDE SEQUENCE [LARGE SCALE GENOMIC DNA]</scope>
    <source>
        <strain evidence="5">DSM 19514</strain>
    </source>
</reference>
<feature type="domain" description="DUF4232" evidence="3">
    <location>
        <begin position="81"/>
        <end position="220"/>
    </location>
</feature>
<gene>
    <name evidence="4" type="ORF">SAMN02745225_00979</name>
</gene>
<accession>A0A1M4UHW1</accession>
<dbReference type="AlphaFoldDB" id="A0A1M4UHW1"/>